<dbReference type="Gene3D" id="6.10.140.2220">
    <property type="match status" value="1"/>
</dbReference>
<evidence type="ECO:0000256" key="4">
    <source>
        <dbReference type="PROSITE-ProRule" id="PRU00134"/>
    </source>
</evidence>
<feature type="non-terminal residue" evidence="7">
    <location>
        <position position="239"/>
    </location>
</feature>
<accession>A0A4R0RP33</accession>
<proteinExistence type="predicted"/>
<dbReference type="STRING" id="92696.A0A4R0RP33"/>
<dbReference type="PROSITE" id="PS50865">
    <property type="entry name" value="ZF_MYND_2"/>
    <property type="match status" value="1"/>
</dbReference>
<evidence type="ECO:0000313" key="7">
    <source>
        <dbReference type="EMBL" id="TCD68883.1"/>
    </source>
</evidence>
<dbReference type="InterPro" id="IPR002893">
    <property type="entry name" value="Znf_MYND"/>
</dbReference>
<feature type="domain" description="MYND-type" evidence="6">
    <location>
        <begin position="48"/>
        <end position="89"/>
    </location>
</feature>
<dbReference type="Proteomes" id="UP000292702">
    <property type="component" value="Unassembled WGS sequence"/>
</dbReference>
<dbReference type="Pfam" id="PF01753">
    <property type="entry name" value="zf-MYND"/>
    <property type="match status" value="1"/>
</dbReference>
<evidence type="ECO:0000256" key="3">
    <source>
        <dbReference type="ARBA" id="ARBA00022833"/>
    </source>
</evidence>
<reference evidence="7 8" key="1">
    <citation type="submission" date="2018-11" db="EMBL/GenBank/DDBJ databases">
        <title>Genome assembly of Steccherinum ochraceum LE-BIN_3174, the white-rot fungus of the Steccherinaceae family (The Residual Polyporoid clade, Polyporales, Basidiomycota).</title>
        <authorList>
            <person name="Fedorova T.V."/>
            <person name="Glazunova O.A."/>
            <person name="Landesman E.O."/>
            <person name="Moiseenko K.V."/>
            <person name="Psurtseva N.V."/>
            <person name="Savinova O.S."/>
            <person name="Shakhova N.V."/>
            <person name="Tyazhelova T.V."/>
            <person name="Vasina D.V."/>
        </authorList>
    </citation>
    <scope>NUCLEOTIDE SEQUENCE [LARGE SCALE GENOMIC DNA]</scope>
    <source>
        <strain evidence="7 8">LE-BIN_3174</strain>
    </source>
</reference>
<evidence type="ECO:0000256" key="1">
    <source>
        <dbReference type="ARBA" id="ARBA00022723"/>
    </source>
</evidence>
<name>A0A4R0RP33_9APHY</name>
<evidence type="ECO:0000256" key="5">
    <source>
        <dbReference type="SAM" id="MobiDB-lite"/>
    </source>
</evidence>
<protein>
    <recommendedName>
        <fullName evidence="6">MYND-type domain-containing protein</fullName>
    </recommendedName>
</protein>
<evidence type="ECO:0000259" key="6">
    <source>
        <dbReference type="PROSITE" id="PS50865"/>
    </source>
</evidence>
<gene>
    <name evidence="7" type="ORF">EIP91_009598</name>
</gene>
<feature type="region of interest" description="Disordered" evidence="5">
    <location>
        <begin position="1"/>
        <end position="28"/>
    </location>
</feature>
<dbReference type="OrthoDB" id="432970at2759"/>
<keyword evidence="2 4" id="KW-0863">Zinc-finger</keyword>
<keyword evidence="1" id="KW-0479">Metal-binding</keyword>
<comment type="caution">
    <text evidence="7">The sequence shown here is derived from an EMBL/GenBank/DDBJ whole genome shotgun (WGS) entry which is preliminary data.</text>
</comment>
<keyword evidence="3" id="KW-0862">Zinc</keyword>
<evidence type="ECO:0000313" key="8">
    <source>
        <dbReference type="Proteomes" id="UP000292702"/>
    </source>
</evidence>
<evidence type="ECO:0000256" key="2">
    <source>
        <dbReference type="ARBA" id="ARBA00022771"/>
    </source>
</evidence>
<feature type="compositionally biased region" description="Basic residues" evidence="5">
    <location>
        <begin position="1"/>
        <end position="10"/>
    </location>
</feature>
<organism evidence="7 8">
    <name type="scientific">Steccherinum ochraceum</name>
    <dbReference type="NCBI Taxonomy" id="92696"/>
    <lineage>
        <taxon>Eukaryota</taxon>
        <taxon>Fungi</taxon>
        <taxon>Dikarya</taxon>
        <taxon>Basidiomycota</taxon>
        <taxon>Agaricomycotina</taxon>
        <taxon>Agaricomycetes</taxon>
        <taxon>Polyporales</taxon>
        <taxon>Steccherinaceae</taxon>
        <taxon>Steccherinum</taxon>
    </lineage>
</organism>
<dbReference type="AlphaFoldDB" id="A0A4R0RP33"/>
<dbReference type="SUPFAM" id="SSF144232">
    <property type="entry name" value="HIT/MYND zinc finger-like"/>
    <property type="match status" value="1"/>
</dbReference>
<sequence length="239" mass="27563">MPRPRRRRRGTANPKNPPPVFPTPGPGRHKVMLELDSPRRQYKPPIKCHNCQKPQQEGTSLYHCQGCRIYIYCGSECQKADWPKHKAECQRVHQLQDERPETATHHKGLLSHFSVLEDVLASYGPYALNLHNNPSARRDRVLRLDVISVPGTHEGWGGSYVVVDVRSTSILEYTEDTREFIQCDMADFQQEYSEGDIGVFFISIIFPNCSFVKAVRYFTHLPCDVEVAWKERLIQELND</sequence>
<dbReference type="EMBL" id="RWJN01000055">
    <property type="protein sequence ID" value="TCD68883.1"/>
    <property type="molecule type" value="Genomic_DNA"/>
</dbReference>
<dbReference type="PROSITE" id="PS01360">
    <property type="entry name" value="ZF_MYND_1"/>
    <property type="match status" value="1"/>
</dbReference>
<feature type="compositionally biased region" description="Pro residues" evidence="5">
    <location>
        <begin position="15"/>
        <end position="25"/>
    </location>
</feature>
<dbReference type="GO" id="GO:0008270">
    <property type="term" value="F:zinc ion binding"/>
    <property type="evidence" value="ECO:0007669"/>
    <property type="project" value="UniProtKB-KW"/>
</dbReference>
<keyword evidence="8" id="KW-1185">Reference proteome</keyword>